<dbReference type="Gene3D" id="3.30.1370.130">
    <property type="match status" value="1"/>
</dbReference>
<dbReference type="PRINTS" id="PR00811">
    <property type="entry name" value="BCTERIALGSPD"/>
</dbReference>
<dbReference type="GO" id="GO:0009306">
    <property type="term" value="P:protein secretion"/>
    <property type="evidence" value="ECO:0007669"/>
    <property type="project" value="InterPro"/>
</dbReference>
<dbReference type="PANTHER" id="PTHR30604">
    <property type="entry name" value="PROTEIN TRANSPORT PROTEIN HOFQ"/>
    <property type="match status" value="1"/>
</dbReference>
<dbReference type="InterPro" id="IPR004846">
    <property type="entry name" value="T2SS/T3SS_dom"/>
</dbReference>
<evidence type="ECO:0000256" key="5">
    <source>
        <dbReference type="RuleBase" id="RU004003"/>
    </source>
</evidence>
<dbReference type="EMBL" id="FYEX01000001">
    <property type="protein sequence ID" value="SNC63195.1"/>
    <property type="molecule type" value="Genomic_DNA"/>
</dbReference>
<protein>
    <recommendedName>
        <fullName evidence="1">Type IV pilus biogenesis and competence protein PilQ</fullName>
    </recommendedName>
</protein>
<reference evidence="7 8" key="1">
    <citation type="submission" date="2017-06" db="EMBL/GenBank/DDBJ databases">
        <authorList>
            <person name="Kim H.J."/>
            <person name="Triplett B.A."/>
        </authorList>
    </citation>
    <scope>NUCLEOTIDE SEQUENCE [LARGE SCALE GENOMIC DNA]</scope>
    <source>
        <strain evidence="7 8">MWH-VicM1</strain>
    </source>
</reference>
<dbReference type="InterPro" id="IPR001775">
    <property type="entry name" value="GspD/PilQ"/>
</dbReference>
<dbReference type="InterPro" id="IPR051808">
    <property type="entry name" value="Type_IV_pilus_biogenesis"/>
</dbReference>
<comment type="function">
    <text evidence="3">Required for type IV pilus biogenesis and competence. Could function as a pore for exit of the pilus but also as a channel for entry of heme and antimicrobial agents and uptake of transforming DNA.</text>
</comment>
<evidence type="ECO:0000259" key="6">
    <source>
        <dbReference type="Pfam" id="PF00263"/>
    </source>
</evidence>
<evidence type="ECO:0000313" key="7">
    <source>
        <dbReference type="EMBL" id="SNC63195.1"/>
    </source>
</evidence>
<dbReference type="PANTHER" id="PTHR30604:SF1">
    <property type="entry name" value="DNA UTILIZATION PROTEIN HOFQ"/>
    <property type="match status" value="1"/>
</dbReference>
<comment type="similarity">
    <text evidence="5">Belongs to the bacterial secretin family.</text>
</comment>
<dbReference type="Pfam" id="PF00263">
    <property type="entry name" value="Secretin"/>
    <property type="match status" value="1"/>
</dbReference>
<dbReference type="InterPro" id="IPR004845">
    <property type="entry name" value="T2SS_GspD_CS"/>
</dbReference>
<evidence type="ECO:0000256" key="2">
    <source>
        <dbReference type="ARBA" id="ARBA00023287"/>
    </source>
</evidence>
<comment type="subunit">
    <text evidence="4">Homododecamer. Tetramer of trimer.</text>
</comment>
<evidence type="ECO:0000256" key="4">
    <source>
        <dbReference type="ARBA" id="ARBA00025897"/>
    </source>
</evidence>
<evidence type="ECO:0000256" key="1">
    <source>
        <dbReference type="ARBA" id="ARBA00014124"/>
    </source>
</evidence>
<keyword evidence="8" id="KW-1185">Reference proteome</keyword>
<dbReference type="AlphaFoldDB" id="A0A212TB17"/>
<sequence length="357" mass="39282">MQMALFGFCWSIGVQSKGSKSVLDELQPITLNFSSIDLRQLFQILAEMRGINLILSEKIQGKTNIHMNQVPWQTVLDSVVASKTLGYKLDNGVLWVAPYEELANFEKRIKDRLQQEDQAIQSETGLRQIMIEARIVEAERRFAQNLGAKLGYQDPSGQIKIGSQLPANGLNGFGAGTAAISLLGKQASQALHMELSALESSGLGDIISNPRVLAAENSQALIEQGTELPYQSSAGQGATKVQFRKANLRLEVKPRIQKNQMIVLEVDINKDSVGLKTEQGFAIDTKHVKTQVLVESGGTVILGGIFQEMERKDDAKVPFLGSIPILGMLFRQESKFKDKTELLIFLTPTLVSSQKAQ</sequence>
<feature type="domain" description="Type II/III secretion system secretin-like" evidence="6">
    <location>
        <begin position="197"/>
        <end position="351"/>
    </location>
</feature>
<keyword evidence="2" id="KW-0178">Competence</keyword>
<dbReference type="OrthoDB" id="9779724at2"/>
<proteinExistence type="inferred from homology"/>
<dbReference type="PROSITE" id="PS00875">
    <property type="entry name" value="T2SP_D"/>
    <property type="match status" value="1"/>
</dbReference>
<accession>A0A212TB17</accession>
<organism evidence="7 8">
    <name type="scientific">Polynucleobacter victoriensis</name>
    <dbReference type="NCBI Taxonomy" id="2049319"/>
    <lineage>
        <taxon>Bacteria</taxon>
        <taxon>Pseudomonadati</taxon>
        <taxon>Pseudomonadota</taxon>
        <taxon>Betaproteobacteria</taxon>
        <taxon>Burkholderiales</taxon>
        <taxon>Burkholderiaceae</taxon>
        <taxon>Polynucleobacter</taxon>
    </lineage>
</organism>
<dbReference type="RefSeq" id="WP_088812698.1">
    <property type="nucleotide sequence ID" value="NZ_FYEX01000001.1"/>
</dbReference>
<dbReference type="Proteomes" id="UP000197215">
    <property type="component" value="Unassembled WGS sequence"/>
</dbReference>
<evidence type="ECO:0000256" key="3">
    <source>
        <dbReference type="ARBA" id="ARBA00024678"/>
    </source>
</evidence>
<name>A0A212TB17_9BURK</name>
<dbReference type="GO" id="GO:0030420">
    <property type="term" value="P:establishment of competence for transformation"/>
    <property type="evidence" value="ECO:0007669"/>
    <property type="project" value="UniProtKB-KW"/>
</dbReference>
<gene>
    <name evidence="7" type="ORF">SAMN06295916_0830</name>
</gene>
<evidence type="ECO:0000313" key="8">
    <source>
        <dbReference type="Proteomes" id="UP000197215"/>
    </source>
</evidence>